<dbReference type="GO" id="GO:0003677">
    <property type="term" value="F:DNA binding"/>
    <property type="evidence" value="ECO:0007669"/>
    <property type="project" value="UniProtKB-UniRule"/>
</dbReference>
<comment type="similarity">
    <text evidence="1">Belongs to the 'phage' integrase family.</text>
</comment>
<dbReference type="Proteomes" id="UP000448943">
    <property type="component" value="Unassembled WGS sequence"/>
</dbReference>
<dbReference type="Pfam" id="PF02899">
    <property type="entry name" value="Phage_int_SAM_1"/>
    <property type="match status" value="1"/>
</dbReference>
<dbReference type="EMBL" id="SIJB01000001">
    <property type="protein sequence ID" value="NBI27455.1"/>
    <property type="molecule type" value="Genomic_DNA"/>
</dbReference>
<keyword evidence="4" id="KW-0233">DNA recombination</keyword>
<comment type="caution">
    <text evidence="8">The sequence shown here is derived from an EMBL/GenBank/DDBJ whole genome shotgun (WGS) entry which is preliminary data.</text>
</comment>
<dbReference type="InterPro" id="IPR013762">
    <property type="entry name" value="Integrase-like_cat_sf"/>
</dbReference>
<dbReference type="InterPro" id="IPR050090">
    <property type="entry name" value="Tyrosine_recombinase_XerCD"/>
</dbReference>
<name>A0A6N9PXX1_9BACL</name>
<dbReference type="InterPro" id="IPR010998">
    <property type="entry name" value="Integrase_recombinase_N"/>
</dbReference>
<feature type="domain" description="Core-binding (CB)" evidence="7">
    <location>
        <begin position="45"/>
        <end position="142"/>
    </location>
</feature>
<dbReference type="InterPro" id="IPR004107">
    <property type="entry name" value="Integrase_SAM-like_N"/>
</dbReference>
<dbReference type="GO" id="GO:0015074">
    <property type="term" value="P:DNA integration"/>
    <property type="evidence" value="ECO:0007669"/>
    <property type="project" value="UniProtKB-KW"/>
</dbReference>
<dbReference type="InterPro" id="IPR044068">
    <property type="entry name" value="CB"/>
</dbReference>
<sequence length="358" mass="42930">MKIKLNEFMLNKFNNHTMIQKNKKEMVTLLLNEEGYQEIYQKFSQNEDEFGNYNYRHLSNIEMIYVYIHMRGKSRKEKSKKEYVRELLQFLHIIKEYEVEDIRKLSRRNVEGYQNHIEKMYDKSNTITKKLNIVKSFLKWCYQERYLKKDLNRGFYSIMVDKTKIVERDISIEQMKQALQYYERNPKVKSIILLLATSGLRLAEIITPNWSDLYYDSKRNKYYLKTITKRDKVRHALIKDYVLEEIKEYRGRVGFDSELNTSDNSPFYPNRYGKKYTLSSLSTTLSKQLADAGLTTVQGERVTPHFLRHFFARTAYSNGAPLDHIADTLDHSDPRITKQNYLYRELKKEHDVSEFVDL</sequence>
<evidence type="ECO:0000256" key="5">
    <source>
        <dbReference type="PROSITE-ProRule" id="PRU01248"/>
    </source>
</evidence>
<dbReference type="GO" id="GO:0006310">
    <property type="term" value="P:DNA recombination"/>
    <property type="evidence" value="ECO:0007669"/>
    <property type="project" value="UniProtKB-KW"/>
</dbReference>
<dbReference type="AlphaFoldDB" id="A0A6N9PXX1"/>
<dbReference type="PROSITE" id="PS51898">
    <property type="entry name" value="TYR_RECOMBINASE"/>
    <property type="match status" value="1"/>
</dbReference>
<evidence type="ECO:0000256" key="1">
    <source>
        <dbReference type="ARBA" id="ARBA00008857"/>
    </source>
</evidence>
<dbReference type="RefSeq" id="WP_160643397.1">
    <property type="nucleotide sequence ID" value="NZ_SIJB01000001.1"/>
</dbReference>
<protein>
    <recommendedName>
        <fullName evidence="10">Integrase</fullName>
    </recommendedName>
</protein>
<evidence type="ECO:0000313" key="9">
    <source>
        <dbReference type="Proteomes" id="UP000448943"/>
    </source>
</evidence>
<dbReference type="PANTHER" id="PTHR30349">
    <property type="entry name" value="PHAGE INTEGRASE-RELATED"/>
    <property type="match status" value="1"/>
</dbReference>
<dbReference type="Pfam" id="PF00589">
    <property type="entry name" value="Phage_integrase"/>
    <property type="match status" value="1"/>
</dbReference>
<keyword evidence="9" id="KW-1185">Reference proteome</keyword>
<gene>
    <name evidence="8" type="ORF">ERL59_00535</name>
</gene>
<proteinExistence type="inferred from homology"/>
<reference evidence="8 9" key="1">
    <citation type="submission" date="2019-01" db="EMBL/GenBank/DDBJ databases">
        <title>Chengkuizengella sp. nov., isolated from deep-sea sediment of East Pacific Ocean.</title>
        <authorList>
            <person name="Yang J."/>
            <person name="Lai Q."/>
            <person name="Shao Z."/>
        </authorList>
    </citation>
    <scope>NUCLEOTIDE SEQUENCE [LARGE SCALE GENOMIC DNA]</scope>
    <source>
        <strain evidence="8 9">YPA3-1-1</strain>
    </source>
</reference>
<evidence type="ECO:0008006" key="10">
    <source>
        <dbReference type="Google" id="ProtNLM"/>
    </source>
</evidence>
<feature type="domain" description="Tyr recombinase" evidence="6">
    <location>
        <begin position="161"/>
        <end position="356"/>
    </location>
</feature>
<evidence type="ECO:0000256" key="4">
    <source>
        <dbReference type="ARBA" id="ARBA00023172"/>
    </source>
</evidence>
<dbReference type="OrthoDB" id="2445040at2"/>
<evidence type="ECO:0000256" key="2">
    <source>
        <dbReference type="ARBA" id="ARBA00022908"/>
    </source>
</evidence>
<dbReference type="PANTHER" id="PTHR30349:SF64">
    <property type="entry name" value="PROPHAGE INTEGRASE INTD-RELATED"/>
    <property type="match status" value="1"/>
</dbReference>
<organism evidence="8 9">
    <name type="scientific">Chengkuizengella marina</name>
    <dbReference type="NCBI Taxonomy" id="2507566"/>
    <lineage>
        <taxon>Bacteria</taxon>
        <taxon>Bacillati</taxon>
        <taxon>Bacillota</taxon>
        <taxon>Bacilli</taxon>
        <taxon>Bacillales</taxon>
        <taxon>Paenibacillaceae</taxon>
        <taxon>Chengkuizengella</taxon>
    </lineage>
</organism>
<evidence type="ECO:0000313" key="8">
    <source>
        <dbReference type="EMBL" id="NBI27455.1"/>
    </source>
</evidence>
<dbReference type="Gene3D" id="1.10.443.10">
    <property type="entry name" value="Intergrase catalytic core"/>
    <property type="match status" value="1"/>
</dbReference>
<accession>A0A6N9PXX1</accession>
<dbReference type="SUPFAM" id="SSF56349">
    <property type="entry name" value="DNA breaking-rejoining enzymes"/>
    <property type="match status" value="1"/>
</dbReference>
<dbReference type="InterPro" id="IPR011010">
    <property type="entry name" value="DNA_brk_join_enz"/>
</dbReference>
<dbReference type="Gene3D" id="1.10.150.130">
    <property type="match status" value="1"/>
</dbReference>
<evidence type="ECO:0000259" key="7">
    <source>
        <dbReference type="PROSITE" id="PS51900"/>
    </source>
</evidence>
<dbReference type="PROSITE" id="PS51900">
    <property type="entry name" value="CB"/>
    <property type="match status" value="1"/>
</dbReference>
<dbReference type="InterPro" id="IPR002104">
    <property type="entry name" value="Integrase_catalytic"/>
</dbReference>
<dbReference type="CDD" id="cd00397">
    <property type="entry name" value="DNA_BRE_C"/>
    <property type="match status" value="1"/>
</dbReference>
<keyword evidence="3 5" id="KW-0238">DNA-binding</keyword>
<keyword evidence="2" id="KW-0229">DNA integration</keyword>
<evidence type="ECO:0000256" key="3">
    <source>
        <dbReference type="ARBA" id="ARBA00023125"/>
    </source>
</evidence>
<evidence type="ECO:0000259" key="6">
    <source>
        <dbReference type="PROSITE" id="PS51898"/>
    </source>
</evidence>